<evidence type="ECO:0000313" key="2">
    <source>
        <dbReference type="Proteomes" id="UP001448207"/>
    </source>
</evidence>
<dbReference type="Proteomes" id="UP001448207">
    <property type="component" value="Unassembled WGS sequence"/>
</dbReference>
<protein>
    <recommendedName>
        <fullName evidence="3">Late embryogenesis abundant protein LEA-2 subgroup domain-containing protein</fullName>
    </recommendedName>
</protein>
<evidence type="ECO:0008006" key="3">
    <source>
        <dbReference type="Google" id="ProtNLM"/>
    </source>
</evidence>
<evidence type="ECO:0000313" key="1">
    <source>
        <dbReference type="EMBL" id="KAL0085644.1"/>
    </source>
</evidence>
<comment type="caution">
    <text evidence="1">The sequence shown here is derived from an EMBL/GenBank/DDBJ whole genome shotgun (WGS) entry which is preliminary data.</text>
</comment>
<gene>
    <name evidence="1" type="ORF">J3Q64DRAFT_1106311</name>
</gene>
<name>A0ABR3AZ06_PHYBL</name>
<keyword evidence="2" id="KW-1185">Reference proteome</keyword>
<proteinExistence type="predicted"/>
<dbReference type="SUPFAM" id="SSF117070">
    <property type="entry name" value="LEA14-like"/>
    <property type="match status" value="1"/>
</dbReference>
<accession>A0ABR3AZ06</accession>
<organism evidence="1 2">
    <name type="scientific">Phycomyces blakesleeanus</name>
    <dbReference type="NCBI Taxonomy" id="4837"/>
    <lineage>
        <taxon>Eukaryota</taxon>
        <taxon>Fungi</taxon>
        <taxon>Fungi incertae sedis</taxon>
        <taxon>Mucoromycota</taxon>
        <taxon>Mucoromycotina</taxon>
        <taxon>Mucoromycetes</taxon>
        <taxon>Mucorales</taxon>
        <taxon>Phycomycetaceae</taxon>
        <taxon>Phycomyces</taxon>
    </lineage>
</organism>
<dbReference type="EMBL" id="JBCLYO010000010">
    <property type="protein sequence ID" value="KAL0085644.1"/>
    <property type="molecule type" value="Genomic_DNA"/>
</dbReference>
<reference evidence="1 2" key="1">
    <citation type="submission" date="2024-04" db="EMBL/GenBank/DDBJ databases">
        <title>Symmetric and asymmetric DNA N6-adenine methylation regulates different biological responses in Mucorales.</title>
        <authorList>
            <consortium name="Lawrence Berkeley National Laboratory"/>
            <person name="Lax C."/>
            <person name="Mondo S.J."/>
            <person name="Osorio-Concepcion M."/>
            <person name="Muszewska A."/>
            <person name="Corrochano-Luque M."/>
            <person name="Gutierrez G."/>
            <person name="Riley R."/>
            <person name="Lipzen A."/>
            <person name="Guo J."/>
            <person name="Hundley H."/>
            <person name="Amirebrahimi M."/>
            <person name="Ng V."/>
            <person name="Lorenzo-Gutierrez D."/>
            <person name="Binder U."/>
            <person name="Yang J."/>
            <person name="Song Y."/>
            <person name="Canovas D."/>
            <person name="Navarro E."/>
            <person name="Freitag M."/>
            <person name="Gabaldon T."/>
            <person name="Grigoriev I.V."/>
            <person name="Corrochano L.M."/>
            <person name="Nicolas F.E."/>
            <person name="Garre V."/>
        </authorList>
    </citation>
    <scope>NUCLEOTIDE SEQUENCE [LARGE SCALE GENOMIC DNA]</scope>
    <source>
        <strain evidence="1 2">L51</strain>
    </source>
</reference>
<sequence>MSTFKIPRIDYNGSTTHPDNLPAFQRNGSSNTFTFNMGLKIGVMNPNVENLALDSVKAVAYYINQPDQTVGGGEMYNLHLKAHSITNVTFPFQVVYDPSKDKDHEMLRDIVDLCISPKQNNSVPTLTFHYDLMPVVKIISLTYQPIYHQVVEVTCPVQGEQLLLLIKDMIVSYLPGVLLKSHLAALLHALF</sequence>